<reference evidence="2 3" key="2">
    <citation type="submission" date="2016-08" db="EMBL/GenBank/DDBJ databases">
        <title>Pervasive Adenine N6-methylation of Active Genes in Fungi.</title>
        <authorList>
            <consortium name="DOE Joint Genome Institute"/>
            <person name="Mondo S.J."/>
            <person name="Dannebaum R.O."/>
            <person name="Kuo R.C."/>
            <person name="Labutti K."/>
            <person name="Haridas S."/>
            <person name="Kuo A."/>
            <person name="Salamov A."/>
            <person name="Ahrendt S.R."/>
            <person name="Lipzen A."/>
            <person name="Sullivan W."/>
            <person name="Andreopoulos W.B."/>
            <person name="Clum A."/>
            <person name="Lindquist E."/>
            <person name="Daum C."/>
            <person name="Ramamoorthy G.K."/>
            <person name="Gryganskyi A."/>
            <person name="Culley D."/>
            <person name="Magnuson J.K."/>
            <person name="James T.Y."/>
            <person name="O'Malley M.A."/>
            <person name="Stajich J.E."/>
            <person name="Spatafora J.W."/>
            <person name="Visel A."/>
            <person name="Grigoriev I.V."/>
        </authorList>
    </citation>
    <scope>NUCLEOTIDE SEQUENCE [LARGE SCALE GENOMIC DNA]</scope>
    <source>
        <strain evidence="3">finn</strain>
    </source>
</reference>
<dbReference type="GO" id="GO:0000307">
    <property type="term" value="C:cyclin-dependent protein kinase holoenzyme complex"/>
    <property type="evidence" value="ECO:0007669"/>
    <property type="project" value="TreeGrafter"/>
</dbReference>
<proteinExistence type="predicted"/>
<feature type="compositionally biased region" description="Basic and acidic residues" evidence="1">
    <location>
        <begin position="301"/>
        <end position="310"/>
    </location>
</feature>
<feature type="region of interest" description="Disordered" evidence="1">
    <location>
        <begin position="479"/>
        <end position="503"/>
    </location>
</feature>
<gene>
    <name evidence="2" type="ORF">BCR36DRAFT_62474</name>
</gene>
<dbReference type="STRING" id="1754191.A0A1Y1VAN9"/>
<accession>A0A1Y1VAN9</accession>
<organism evidence="2 3">
    <name type="scientific">Piromyces finnis</name>
    <dbReference type="NCBI Taxonomy" id="1754191"/>
    <lineage>
        <taxon>Eukaryota</taxon>
        <taxon>Fungi</taxon>
        <taxon>Fungi incertae sedis</taxon>
        <taxon>Chytridiomycota</taxon>
        <taxon>Chytridiomycota incertae sedis</taxon>
        <taxon>Neocallimastigomycetes</taxon>
        <taxon>Neocallimastigales</taxon>
        <taxon>Neocallimastigaceae</taxon>
        <taxon>Piromyces</taxon>
    </lineage>
</organism>
<feature type="compositionally biased region" description="Polar residues" evidence="1">
    <location>
        <begin position="585"/>
        <end position="601"/>
    </location>
</feature>
<dbReference type="InterPro" id="IPR013922">
    <property type="entry name" value="Cyclin_PHO80-like"/>
</dbReference>
<dbReference type="Gene3D" id="1.10.472.10">
    <property type="entry name" value="Cyclin-like"/>
    <property type="match status" value="1"/>
</dbReference>
<comment type="caution">
    <text evidence="2">The sequence shown here is derived from an EMBL/GenBank/DDBJ whole genome shotgun (WGS) entry which is preliminary data.</text>
</comment>
<evidence type="ECO:0000313" key="3">
    <source>
        <dbReference type="Proteomes" id="UP000193719"/>
    </source>
</evidence>
<feature type="region of interest" description="Disordered" evidence="1">
    <location>
        <begin position="279"/>
        <end position="322"/>
    </location>
</feature>
<name>A0A1Y1VAN9_9FUNG</name>
<sequence length="1681" mass="193791">MVNQKFDLVNHSTTNTIKLVARRIKKFVELNDKIPNGNSTLTHFHSKHVAPISIESYLNRILKYTLCGNECFLSVLIYFHRMSQIQDYIPSFPSSCKKNKKPFIINSYNIHRLLIAGVTVSAKFNSDIFFLNSHYAKVGGLPINELNSLEMEFLMLNNYDLHVSVEELQYTGNCLLNNILPEQVVVNGVKRMELLSQPVFFNKTINKFALTFEDTILIEKRIRDEERKYGRAARLIKNSLYERSKSGDRELERNKSNNYRSLKYSKSYDIMKASSKKDKFEEPYRHSYQPPNALPYLTGKSDSKRSDFSHHSSKKSSNSKLNYRHSIQSMNHSQYQEKVDLQKQLKNASHHGSMIYMANNLPYCTESSKKVSTDKYDVIKLARKRSQEIDENLIKANFKAFIDPENKLNDLESEKYQKTYNIYKEMYIKEVINKNKSDSSQLQVVPIDDMNSDTMVANASVTNDSLIPKDNNLKKLNKDYSHSKTTNNANYINSKENESFNTNSSSSFSFLDSEIDQSYYRTNDHSYQTLSPHHHLHQGLNPSQPNNHRISHLDLNQARKNYSCQQQNLSTIPLENNRIIRNNHTGDSIELSSPKPNNSYKNAKRINRSSQSKNIKNGEYQLKVYEEYQPEDCVLTNEDESFNTTIDKSYSSNVLSESSKNYEFVDQQRPVKKHSKEKVHKRLSRNFNRILNNFNGDHSNKNDYDKEAVETKDTSEKAKENLINTNNNTIRVRKGVKLMERKIKGLSLSHLLKQNKNDAHDSGSGIKERHSFSVSSLSHAERQKLNFLTDPEYDFNNNEAINNSDENLRVKNSNSKIKAHDKVKGKKKEKSCKKSSSSLKKLLKEEISLESSRRYYETLTSILKRNKENSKKDYSTYLNDVDIKIISNSNDTINQITEIYHSYTENQNSNLKSNSRSNSNLNVRSTEKESGSLLSPNNEMNISDTTFGCITNRDHSEPSFIKENNQTINIEKEKVSEIIKQDEPSVDEVPSYTNVGEFDDIQEHTSSIYHDLNDEKKSFNQNIYDFNKYYHNHDTEENSEIKEDNGNIENSTDIMNSFDLKIIDEKAKTDNNKENFGFINKAHSYTSTDIYSYYANLNNSNKDEIPTLNHTKEKENSNEYDSREKENNQDVCYNGEYKENKDFDNTKIEVEEKLNNFSNLLKQDAKNINILKNYYKATNDQSDNESSLILPSKSELVRQKKNYKLCGDSNTDEYKNEIHNIKNFLEQQNETINADFSKVSNEEGEMTNISSFITSIPSTDISSSAKDGKSAISSPSKHSELEVEKIAFTDRKDLQKKEGKNFSDYYNTRRLNDSYLTEKEEYPIETFESKKDISQNCTEEITEVLMDTESNVYLRDQTNENNYHTSLDKEGKNIIIQNKKNDTLYKNESKINKKNCLNKFTASAGSPTYSSNKSDYDCQGYIDDDNKYFCDKELVFDNENNAKNVHHQILNNKIKNSCNYSSSSSSSSSSSLSYRNHDPSTNDIFNKNSSPTLSKSSHNKNSNLNGDNDKARNTQYDSYASFAKKGGSVDLNNPLSYISYPNYPIHHLNGNINSSHHHRESFQNLLKQFQRNCNTDNDNITLSDLQKEYGPRHIIYNSDISNKNGGSSNVTFNEILEKFKKKCDGNEEQHHSNNNNKQINSKNYSSSTNLDTMKPIPYSSDITTDIINSTNEETTSATVLN</sequence>
<dbReference type="GO" id="GO:0016538">
    <property type="term" value="F:cyclin-dependent protein serine/threonine kinase regulator activity"/>
    <property type="evidence" value="ECO:0007669"/>
    <property type="project" value="TreeGrafter"/>
</dbReference>
<feature type="compositionally biased region" description="Low complexity" evidence="1">
    <location>
        <begin position="908"/>
        <end position="924"/>
    </location>
</feature>
<protein>
    <recommendedName>
        <fullName evidence="4">Cyclin-domain-containing protein</fullName>
    </recommendedName>
</protein>
<feature type="compositionally biased region" description="Basic and acidic residues" evidence="1">
    <location>
        <begin position="755"/>
        <end position="771"/>
    </location>
</feature>
<feature type="compositionally biased region" description="Low complexity" evidence="1">
    <location>
        <begin position="1493"/>
        <end position="1505"/>
    </location>
</feature>
<feature type="compositionally biased region" description="Polar residues" evidence="1">
    <location>
        <begin position="483"/>
        <end position="492"/>
    </location>
</feature>
<evidence type="ECO:0000256" key="1">
    <source>
        <dbReference type="SAM" id="MobiDB-lite"/>
    </source>
</evidence>
<feature type="region of interest" description="Disordered" evidence="1">
    <location>
        <begin position="585"/>
        <end position="612"/>
    </location>
</feature>
<dbReference type="PANTHER" id="PTHR15615">
    <property type="match status" value="1"/>
</dbReference>
<dbReference type="CDD" id="cd20558">
    <property type="entry name" value="CYCLIN_ScPCL7-like"/>
    <property type="match status" value="1"/>
</dbReference>
<feature type="region of interest" description="Disordered" evidence="1">
    <location>
        <begin position="907"/>
        <end position="939"/>
    </location>
</feature>
<dbReference type="EMBL" id="MCFH01000022">
    <property type="protein sequence ID" value="ORX49980.1"/>
    <property type="molecule type" value="Genomic_DNA"/>
</dbReference>
<evidence type="ECO:0000313" key="2">
    <source>
        <dbReference type="EMBL" id="ORX49980.1"/>
    </source>
</evidence>
<dbReference type="GO" id="GO:0019901">
    <property type="term" value="F:protein kinase binding"/>
    <property type="evidence" value="ECO:0007669"/>
    <property type="project" value="InterPro"/>
</dbReference>
<dbReference type="OrthoDB" id="337735at2759"/>
<feature type="compositionally biased region" description="Low complexity" evidence="1">
    <location>
        <begin position="1632"/>
        <end position="1647"/>
    </location>
</feature>
<keyword evidence="3" id="KW-1185">Reference proteome</keyword>
<feature type="region of interest" description="Disordered" evidence="1">
    <location>
        <begin position="1624"/>
        <end position="1652"/>
    </location>
</feature>
<dbReference type="GO" id="GO:0005634">
    <property type="term" value="C:nucleus"/>
    <property type="evidence" value="ECO:0007669"/>
    <property type="project" value="TreeGrafter"/>
</dbReference>
<feature type="region of interest" description="Disordered" evidence="1">
    <location>
        <begin position="754"/>
        <end position="777"/>
    </location>
</feature>
<dbReference type="PANTHER" id="PTHR15615:SF94">
    <property type="entry name" value="PHO85 CYCLIN-6-RELATED"/>
    <property type="match status" value="1"/>
</dbReference>
<feature type="region of interest" description="Disordered" evidence="1">
    <location>
        <begin position="1465"/>
        <end position="1513"/>
    </location>
</feature>
<dbReference type="Proteomes" id="UP000193719">
    <property type="component" value="Unassembled WGS sequence"/>
</dbReference>
<dbReference type="Pfam" id="PF08613">
    <property type="entry name" value="Cyclin"/>
    <property type="match status" value="1"/>
</dbReference>
<reference evidence="2 3" key="1">
    <citation type="submission" date="2016-08" db="EMBL/GenBank/DDBJ databases">
        <title>Genomes of anaerobic fungi encode conserved fungal cellulosomes for biomass hydrolysis.</title>
        <authorList>
            <consortium name="DOE Joint Genome Institute"/>
            <person name="Haitjema C.H."/>
            <person name="Gilmore S.P."/>
            <person name="Henske J.K."/>
            <person name="Solomon K.V."/>
            <person name="De Groot R."/>
            <person name="Kuo A."/>
            <person name="Mondo S.J."/>
            <person name="Salamov A.A."/>
            <person name="Labutti K."/>
            <person name="Zhao Z."/>
            <person name="Chiniquy J."/>
            <person name="Barry K."/>
            <person name="Brewer H.M."/>
            <person name="Purvine S.O."/>
            <person name="Wright A.T."/>
            <person name="Boxma B."/>
            <person name="Van Alen T."/>
            <person name="Hackstein J.H."/>
            <person name="Baker S.E."/>
            <person name="Grigoriev I.V."/>
            <person name="O'Malley M.A."/>
        </authorList>
    </citation>
    <scope>NUCLEOTIDE SEQUENCE [LARGE SCALE GENOMIC DNA]</scope>
    <source>
        <strain evidence="3">finn</strain>
    </source>
</reference>
<feature type="compositionally biased region" description="Polar residues" evidence="1">
    <location>
        <begin position="1481"/>
        <end position="1492"/>
    </location>
</feature>
<evidence type="ECO:0008006" key="4">
    <source>
        <dbReference type="Google" id="ProtNLM"/>
    </source>
</evidence>